<dbReference type="InterPro" id="IPR029058">
    <property type="entry name" value="AB_hydrolase_fold"/>
</dbReference>
<dbReference type="PANTHER" id="PTHR11487">
    <property type="entry name" value="THIOESTERASE"/>
    <property type="match status" value="1"/>
</dbReference>
<name>A0A0C1Q6M1_9GAMM</name>
<dbReference type="Pfam" id="PF00975">
    <property type="entry name" value="Thioesterase"/>
    <property type="match status" value="1"/>
</dbReference>
<protein>
    <submittedName>
        <fullName evidence="3">Thioesterase</fullName>
    </submittedName>
</protein>
<gene>
    <name evidence="3" type="ORF">JF50_25715</name>
</gene>
<dbReference type="PANTHER" id="PTHR11487:SF0">
    <property type="entry name" value="S-ACYL FATTY ACID SYNTHASE THIOESTERASE, MEDIUM CHAIN"/>
    <property type="match status" value="1"/>
</dbReference>
<evidence type="ECO:0000313" key="3">
    <source>
        <dbReference type="EMBL" id="KID55195.1"/>
    </source>
</evidence>
<dbReference type="AlphaFoldDB" id="A0A0C1Q6M1"/>
<accession>A0A0C1Q6M1</accession>
<dbReference type="EMBL" id="JWIC01000010">
    <property type="protein sequence ID" value="KID55195.1"/>
    <property type="molecule type" value="Genomic_DNA"/>
</dbReference>
<dbReference type="GO" id="GO:0008610">
    <property type="term" value="P:lipid biosynthetic process"/>
    <property type="evidence" value="ECO:0007669"/>
    <property type="project" value="TreeGrafter"/>
</dbReference>
<dbReference type="OrthoDB" id="8480037at2"/>
<proteinExistence type="inferred from homology"/>
<organism evidence="3 4">
    <name type="scientific">Pseudoalteromonas luteoviolacea</name>
    <dbReference type="NCBI Taxonomy" id="43657"/>
    <lineage>
        <taxon>Bacteria</taxon>
        <taxon>Pseudomonadati</taxon>
        <taxon>Pseudomonadota</taxon>
        <taxon>Gammaproteobacteria</taxon>
        <taxon>Alteromonadales</taxon>
        <taxon>Pseudoalteromonadaceae</taxon>
        <taxon>Pseudoalteromonas</taxon>
    </lineage>
</organism>
<sequence>MTPKLFLIPKPNPQATMRLFCFPYAGGSPSIFMSWLSQLPTHIEVVLIQLPGRGARLMETPYNKMNQTIAELMQHSDFITQKPCVFFGHSLGSRVAYELALTLHKHHDTLPLQLIASGSRAPHLKGHKAPIYHLPDAEFIAELRDLNGTPKEVLDNAELMELFLPLLRADFEIADCFQAEQSPLPMPINVLYGHDDIDVTSEMVDAWQDLSALPITQHAFNGGHFFINTHSEQVIATVSKLINTN</sequence>
<dbReference type="Gene3D" id="3.40.50.1820">
    <property type="entry name" value="alpha/beta hydrolase"/>
    <property type="match status" value="1"/>
</dbReference>
<evidence type="ECO:0000313" key="4">
    <source>
        <dbReference type="Proteomes" id="UP000031327"/>
    </source>
</evidence>
<comment type="caution">
    <text evidence="3">The sequence shown here is derived from an EMBL/GenBank/DDBJ whole genome shotgun (WGS) entry which is preliminary data.</text>
</comment>
<dbReference type="SUPFAM" id="SSF53474">
    <property type="entry name" value="alpha/beta-Hydrolases"/>
    <property type="match status" value="1"/>
</dbReference>
<comment type="similarity">
    <text evidence="1">Belongs to the thioesterase family.</text>
</comment>
<evidence type="ECO:0000259" key="2">
    <source>
        <dbReference type="Pfam" id="PF00975"/>
    </source>
</evidence>
<feature type="domain" description="Thioesterase" evidence="2">
    <location>
        <begin position="18"/>
        <end position="240"/>
    </location>
</feature>
<dbReference type="InterPro" id="IPR001031">
    <property type="entry name" value="Thioesterase"/>
</dbReference>
<reference evidence="3 4" key="1">
    <citation type="submission" date="2014-12" db="EMBL/GenBank/DDBJ databases">
        <title>Draft Genome Sequence of Pseudoalteromonas luteoviolacea HI1.</title>
        <authorList>
            <person name="Asahina A.Y."/>
            <person name="Hadfield M.G."/>
        </authorList>
    </citation>
    <scope>NUCLEOTIDE SEQUENCE [LARGE SCALE GENOMIC DNA]</scope>
    <source>
        <strain evidence="3 4">HI1</strain>
    </source>
</reference>
<dbReference type="InterPro" id="IPR012223">
    <property type="entry name" value="TEII"/>
</dbReference>
<evidence type="ECO:0000256" key="1">
    <source>
        <dbReference type="ARBA" id="ARBA00007169"/>
    </source>
</evidence>
<dbReference type="Proteomes" id="UP000031327">
    <property type="component" value="Unassembled WGS sequence"/>
</dbReference>